<feature type="transmembrane region" description="Helical" evidence="6">
    <location>
        <begin position="387"/>
        <end position="409"/>
    </location>
</feature>
<dbReference type="RefSeq" id="WP_307331611.1">
    <property type="nucleotide sequence ID" value="NZ_JAUSUG010000031.1"/>
</dbReference>
<feature type="transmembrane region" description="Helical" evidence="6">
    <location>
        <begin position="264"/>
        <end position="285"/>
    </location>
</feature>
<feature type="transmembrane region" description="Helical" evidence="6">
    <location>
        <begin position="230"/>
        <end position="252"/>
    </location>
</feature>
<dbReference type="EMBL" id="JAUSUG010000031">
    <property type="protein sequence ID" value="MDQ0257611.1"/>
    <property type="molecule type" value="Genomic_DNA"/>
</dbReference>
<sequence length="426" mass="47213">MSKFVGEWTNQFKGYNKNVRLFLVGSTFAHVGMGIFMIIYNYYIRELGFDDQMNGSVIAMQSIATALLLLPAGILSDRIGRKKLILFGAIFAATSLFLRAVLSLDILLLGTAFMTGMFMAFIQVSSIPLLAENSTEKQRVHLFSFNFAIIMVANVIGNILGGTLSDFFQYIIGMSALWSVRITLLVGAVFFFLALIPIIKIREDRKLSNKKVQDKSFKALFKTHRNGFKIIFLFAGAQILIGFGSGLVIPYLNLYFVDRFDISHSLVGLILSAGQAMTAVALLIGPAVVNKVGEIRAVVFLQLASIPFLLLTAYTQNLYWAVFGFLFRQALMNAGNPIQMSLMMRMVDDSIKGFANSVGQAVFMLGWAVMGPVSTTIVMVYGSYTGYVIVFSITAVLYLLGTIYLYVVFKNRIPKINESNRQETAV</sequence>
<proteinExistence type="predicted"/>
<feature type="transmembrane region" description="Helical" evidence="6">
    <location>
        <begin position="142"/>
        <end position="161"/>
    </location>
</feature>
<feature type="transmembrane region" description="Helical" evidence="6">
    <location>
        <begin position="358"/>
        <end position="381"/>
    </location>
</feature>
<comment type="subcellular location">
    <subcellularLocation>
        <location evidence="1">Cell membrane</location>
        <topology evidence="1">Multi-pass membrane protein</topology>
    </subcellularLocation>
</comment>
<dbReference type="Gene3D" id="1.20.1250.20">
    <property type="entry name" value="MFS general substrate transporter like domains"/>
    <property type="match status" value="2"/>
</dbReference>
<feature type="transmembrane region" description="Helical" evidence="6">
    <location>
        <begin position="320"/>
        <end position="338"/>
    </location>
</feature>
<accession>A0ABU0A289</accession>
<feature type="transmembrane region" description="Helical" evidence="6">
    <location>
        <begin position="55"/>
        <end position="75"/>
    </location>
</feature>
<comment type="caution">
    <text evidence="8">The sequence shown here is derived from an EMBL/GenBank/DDBJ whole genome shotgun (WGS) entry which is preliminary data.</text>
</comment>
<evidence type="ECO:0000256" key="5">
    <source>
        <dbReference type="ARBA" id="ARBA00023136"/>
    </source>
</evidence>
<feature type="transmembrane region" description="Helical" evidence="6">
    <location>
        <begin position="84"/>
        <end position="102"/>
    </location>
</feature>
<dbReference type="InterPro" id="IPR020846">
    <property type="entry name" value="MFS_dom"/>
</dbReference>
<feature type="transmembrane region" description="Helical" evidence="6">
    <location>
        <begin position="167"/>
        <end position="196"/>
    </location>
</feature>
<dbReference type="PROSITE" id="PS50850">
    <property type="entry name" value="MFS"/>
    <property type="match status" value="1"/>
</dbReference>
<gene>
    <name evidence="8" type="ORF">J2S74_005073</name>
</gene>
<evidence type="ECO:0000256" key="6">
    <source>
        <dbReference type="SAM" id="Phobius"/>
    </source>
</evidence>
<keyword evidence="2" id="KW-0813">Transport</keyword>
<evidence type="ECO:0000256" key="4">
    <source>
        <dbReference type="ARBA" id="ARBA00022989"/>
    </source>
</evidence>
<feature type="transmembrane region" description="Helical" evidence="6">
    <location>
        <begin position="297"/>
        <end position="314"/>
    </location>
</feature>
<dbReference type="PANTHER" id="PTHR23525:SF1">
    <property type="entry name" value="NODULIN-LIKE DOMAIN-CONTAINING PROTEIN"/>
    <property type="match status" value="1"/>
</dbReference>
<keyword evidence="5 6" id="KW-0472">Membrane</keyword>
<feature type="domain" description="Major facilitator superfamily (MFS) profile" evidence="7">
    <location>
        <begin position="18"/>
        <end position="413"/>
    </location>
</feature>
<reference evidence="8 9" key="1">
    <citation type="submission" date="2023-07" db="EMBL/GenBank/DDBJ databases">
        <title>Genomic Encyclopedia of Type Strains, Phase IV (KMG-IV): sequencing the most valuable type-strain genomes for metagenomic binning, comparative biology and taxonomic classification.</title>
        <authorList>
            <person name="Goeker M."/>
        </authorList>
    </citation>
    <scope>NUCLEOTIDE SEQUENCE [LARGE SCALE GENOMIC DNA]</scope>
    <source>
        <strain evidence="8 9">DSM 9768</strain>
    </source>
</reference>
<keyword evidence="4 6" id="KW-1133">Transmembrane helix</keyword>
<feature type="transmembrane region" description="Helical" evidence="6">
    <location>
        <begin position="108"/>
        <end position="130"/>
    </location>
</feature>
<dbReference type="Proteomes" id="UP001230005">
    <property type="component" value="Unassembled WGS sequence"/>
</dbReference>
<dbReference type="SUPFAM" id="SSF103473">
    <property type="entry name" value="MFS general substrate transporter"/>
    <property type="match status" value="1"/>
</dbReference>
<dbReference type="InterPro" id="IPR005829">
    <property type="entry name" value="Sugar_transporter_CS"/>
</dbReference>
<dbReference type="InterPro" id="IPR011701">
    <property type="entry name" value="MFS"/>
</dbReference>
<dbReference type="PANTHER" id="PTHR23525">
    <property type="entry name" value="TRANSPORTER, PUTATIVE-RELATED"/>
    <property type="match status" value="1"/>
</dbReference>
<dbReference type="Pfam" id="PF07690">
    <property type="entry name" value="MFS_1"/>
    <property type="match status" value="2"/>
</dbReference>
<name>A0ABU0A289_9BACI</name>
<evidence type="ECO:0000256" key="2">
    <source>
        <dbReference type="ARBA" id="ARBA00022448"/>
    </source>
</evidence>
<keyword evidence="3 6" id="KW-0812">Transmembrane</keyword>
<evidence type="ECO:0000256" key="1">
    <source>
        <dbReference type="ARBA" id="ARBA00004651"/>
    </source>
</evidence>
<protein>
    <submittedName>
        <fullName evidence="8">MFS family permease</fullName>
    </submittedName>
</protein>
<evidence type="ECO:0000313" key="8">
    <source>
        <dbReference type="EMBL" id="MDQ0257611.1"/>
    </source>
</evidence>
<dbReference type="PROSITE" id="PS00216">
    <property type="entry name" value="SUGAR_TRANSPORT_1"/>
    <property type="match status" value="1"/>
</dbReference>
<organism evidence="8 9">
    <name type="scientific">Evansella vedderi</name>
    <dbReference type="NCBI Taxonomy" id="38282"/>
    <lineage>
        <taxon>Bacteria</taxon>
        <taxon>Bacillati</taxon>
        <taxon>Bacillota</taxon>
        <taxon>Bacilli</taxon>
        <taxon>Bacillales</taxon>
        <taxon>Bacillaceae</taxon>
        <taxon>Evansella</taxon>
    </lineage>
</organism>
<evidence type="ECO:0000256" key="3">
    <source>
        <dbReference type="ARBA" id="ARBA00022692"/>
    </source>
</evidence>
<evidence type="ECO:0000313" key="9">
    <source>
        <dbReference type="Proteomes" id="UP001230005"/>
    </source>
</evidence>
<keyword evidence="9" id="KW-1185">Reference proteome</keyword>
<dbReference type="InterPro" id="IPR036259">
    <property type="entry name" value="MFS_trans_sf"/>
</dbReference>
<feature type="transmembrane region" description="Helical" evidence="6">
    <location>
        <begin position="21"/>
        <end position="43"/>
    </location>
</feature>
<evidence type="ECO:0000259" key="7">
    <source>
        <dbReference type="PROSITE" id="PS50850"/>
    </source>
</evidence>